<comment type="caution">
    <text evidence="1">The sequence shown here is derived from an EMBL/GenBank/DDBJ whole genome shotgun (WGS) entry which is preliminary data.</text>
</comment>
<dbReference type="RefSeq" id="XP_018712260.1">
    <property type="nucleotide sequence ID" value="XM_018854193.1"/>
</dbReference>
<reference evidence="1 2" key="1">
    <citation type="submission" date="2016-05" db="EMBL/GenBank/DDBJ databases">
        <title>Comparative genomics of biotechnologically important yeasts.</title>
        <authorList>
            <consortium name="DOE Joint Genome Institute"/>
            <person name="Riley R."/>
            <person name="Haridas S."/>
            <person name="Wolfe K.H."/>
            <person name="Lopes M.R."/>
            <person name="Hittinger C.T."/>
            <person name="Goker M."/>
            <person name="Salamov A."/>
            <person name="Wisecaver J."/>
            <person name="Long T.M."/>
            <person name="Aerts A.L."/>
            <person name="Barry K."/>
            <person name="Choi C."/>
            <person name="Clum A."/>
            <person name="Coughlan A.Y."/>
            <person name="Deshpande S."/>
            <person name="Douglass A.P."/>
            <person name="Hanson S.J."/>
            <person name="Klenk H.-P."/>
            <person name="LaButti K."/>
            <person name="Lapidus A."/>
            <person name="Lindquist E."/>
            <person name="Lipzen A."/>
            <person name="Meier-kolthoff J.P."/>
            <person name="Ohm R.A."/>
            <person name="Otillar R.P."/>
            <person name="Pangilinan J."/>
            <person name="Peng Y."/>
            <person name="Rokas A."/>
            <person name="Rosa C.A."/>
            <person name="Scheuner C."/>
            <person name="Sibirny A.A."/>
            <person name="Slot J.C."/>
            <person name="Stielow J.B."/>
            <person name="Sun H."/>
            <person name="Kurtzman C.P."/>
            <person name="Blackwell M."/>
            <person name="Grigoriev I.V."/>
            <person name="Jeffries T.W."/>
        </authorList>
    </citation>
    <scope>NUCLEOTIDE SEQUENCE [LARGE SCALE GENOMIC DNA]</scope>
    <source>
        <strain evidence="1 2">NRRL YB-4993</strain>
    </source>
</reference>
<organism evidence="1 2">
    <name type="scientific">Metschnikowia bicuspidata var. bicuspidata NRRL YB-4993</name>
    <dbReference type="NCBI Taxonomy" id="869754"/>
    <lineage>
        <taxon>Eukaryota</taxon>
        <taxon>Fungi</taxon>
        <taxon>Dikarya</taxon>
        <taxon>Ascomycota</taxon>
        <taxon>Saccharomycotina</taxon>
        <taxon>Pichiomycetes</taxon>
        <taxon>Metschnikowiaceae</taxon>
        <taxon>Metschnikowia</taxon>
    </lineage>
</organism>
<sequence>MPPKAEITIVKFKRARSTYVISLILNQKKNLTVDHFISSLVHAINSSGGLRLVELIDTEDKVQVAPEDIELAYPRTKDAPYSNEWIPILDDLAIELTVLNDYDIIGFKFTDDADFMIEQPVYEEEAV</sequence>
<dbReference type="GeneID" id="30027169"/>
<name>A0A1A0HCN3_9ASCO</name>
<gene>
    <name evidence="1" type="ORF">METBIDRAFT_12224</name>
</gene>
<keyword evidence="2" id="KW-1185">Reference proteome</keyword>
<protein>
    <submittedName>
        <fullName evidence="1">Uncharacterized protein</fullName>
    </submittedName>
</protein>
<dbReference type="EMBL" id="LXTC01000003">
    <property type="protein sequence ID" value="OBA21750.1"/>
    <property type="molecule type" value="Genomic_DNA"/>
</dbReference>
<proteinExistence type="predicted"/>
<dbReference type="AlphaFoldDB" id="A0A1A0HCN3"/>
<accession>A0A1A0HCN3</accession>
<dbReference type="Proteomes" id="UP000092555">
    <property type="component" value="Unassembled WGS sequence"/>
</dbReference>
<evidence type="ECO:0000313" key="2">
    <source>
        <dbReference type="Proteomes" id="UP000092555"/>
    </source>
</evidence>
<dbReference type="OrthoDB" id="4079690at2759"/>
<evidence type="ECO:0000313" key="1">
    <source>
        <dbReference type="EMBL" id="OBA21750.1"/>
    </source>
</evidence>